<accession>A0AAD1VND7</accession>
<proteinExistence type="predicted"/>
<evidence type="ECO:0000313" key="2">
    <source>
        <dbReference type="EMBL" id="CAH2221773.1"/>
    </source>
</evidence>
<protein>
    <submittedName>
        <fullName evidence="2">Uncharacterized protein</fullName>
    </submittedName>
</protein>
<evidence type="ECO:0000256" key="1">
    <source>
        <dbReference type="SAM" id="MobiDB-lite"/>
    </source>
</evidence>
<dbReference type="EMBL" id="OW240912">
    <property type="protein sequence ID" value="CAH2221773.1"/>
    <property type="molecule type" value="Genomic_DNA"/>
</dbReference>
<gene>
    <name evidence="2" type="ORF">PECUL_23A003407</name>
</gene>
<evidence type="ECO:0000313" key="3">
    <source>
        <dbReference type="Proteomes" id="UP001295444"/>
    </source>
</evidence>
<dbReference type="Proteomes" id="UP001295444">
    <property type="component" value="Chromosome 01"/>
</dbReference>
<sequence>MGSDEAHSEAASALPEGSFRGEALPRLPPLVYYPPHLVAQRREPSGNSSVSILKGWRHNSLPLSFSSQLAQPIKRAQADWSVGLPVSLPVPPEAIPEGTLAYHTPFRNAIKASNPKITHARAAEEGPLHREGCKAISKTHNVGKHASKIELTDRVCPVTSEVVGPPRKRATRWAKAARTWKRAKALTDSSDSGSDAEEVSNESDEVDSSEWEGSSPGHSPPRNS</sequence>
<dbReference type="AlphaFoldDB" id="A0AAD1VND7"/>
<organism evidence="2 3">
    <name type="scientific">Pelobates cultripes</name>
    <name type="common">Western spadefoot toad</name>
    <dbReference type="NCBI Taxonomy" id="61616"/>
    <lineage>
        <taxon>Eukaryota</taxon>
        <taxon>Metazoa</taxon>
        <taxon>Chordata</taxon>
        <taxon>Craniata</taxon>
        <taxon>Vertebrata</taxon>
        <taxon>Euteleostomi</taxon>
        <taxon>Amphibia</taxon>
        <taxon>Batrachia</taxon>
        <taxon>Anura</taxon>
        <taxon>Pelobatoidea</taxon>
        <taxon>Pelobatidae</taxon>
        <taxon>Pelobates</taxon>
    </lineage>
</organism>
<keyword evidence="3" id="KW-1185">Reference proteome</keyword>
<feature type="compositionally biased region" description="Acidic residues" evidence="1">
    <location>
        <begin position="194"/>
        <end position="210"/>
    </location>
</feature>
<feature type="region of interest" description="Disordered" evidence="1">
    <location>
        <begin position="180"/>
        <end position="224"/>
    </location>
</feature>
<name>A0AAD1VND7_PELCU</name>
<reference evidence="2" key="1">
    <citation type="submission" date="2022-03" db="EMBL/GenBank/DDBJ databases">
        <authorList>
            <person name="Alioto T."/>
            <person name="Alioto T."/>
            <person name="Gomez Garrido J."/>
        </authorList>
    </citation>
    <scope>NUCLEOTIDE SEQUENCE</scope>
</reference>
<feature type="region of interest" description="Disordered" evidence="1">
    <location>
        <begin position="1"/>
        <end position="22"/>
    </location>
</feature>